<dbReference type="AlphaFoldDB" id="A0A4Y2MI89"/>
<sequence length="101" mass="11255">MFTLPALVFKITALFGRCRHHLILPNKSRPPHTGGAALSPLVLYRPCALLGWAGPVGIFLRRTGGRDMCDLACSRPHTRRIFSGIGFRTWNPPAPKPRPYH</sequence>
<reference evidence="1 2" key="1">
    <citation type="journal article" date="2019" name="Sci. Rep.">
        <title>Orb-weaving spider Araneus ventricosus genome elucidates the spidroin gene catalogue.</title>
        <authorList>
            <person name="Kono N."/>
            <person name="Nakamura H."/>
            <person name="Ohtoshi R."/>
            <person name="Moran D.A.P."/>
            <person name="Shinohara A."/>
            <person name="Yoshida Y."/>
            <person name="Fujiwara M."/>
            <person name="Mori M."/>
            <person name="Tomita M."/>
            <person name="Arakawa K."/>
        </authorList>
    </citation>
    <scope>NUCLEOTIDE SEQUENCE [LARGE SCALE GENOMIC DNA]</scope>
</reference>
<organism evidence="1 2">
    <name type="scientific">Araneus ventricosus</name>
    <name type="common">Orbweaver spider</name>
    <name type="synonym">Epeira ventricosa</name>
    <dbReference type="NCBI Taxonomy" id="182803"/>
    <lineage>
        <taxon>Eukaryota</taxon>
        <taxon>Metazoa</taxon>
        <taxon>Ecdysozoa</taxon>
        <taxon>Arthropoda</taxon>
        <taxon>Chelicerata</taxon>
        <taxon>Arachnida</taxon>
        <taxon>Araneae</taxon>
        <taxon>Araneomorphae</taxon>
        <taxon>Entelegynae</taxon>
        <taxon>Araneoidea</taxon>
        <taxon>Araneidae</taxon>
        <taxon>Araneus</taxon>
    </lineage>
</organism>
<protein>
    <submittedName>
        <fullName evidence="1">Uncharacterized protein</fullName>
    </submittedName>
</protein>
<comment type="caution">
    <text evidence="1">The sequence shown here is derived from an EMBL/GenBank/DDBJ whole genome shotgun (WGS) entry which is preliminary data.</text>
</comment>
<dbReference type="Proteomes" id="UP000499080">
    <property type="component" value="Unassembled WGS sequence"/>
</dbReference>
<accession>A0A4Y2MI89</accession>
<keyword evidence="2" id="KW-1185">Reference proteome</keyword>
<proteinExistence type="predicted"/>
<evidence type="ECO:0000313" key="1">
    <source>
        <dbReference type="EMBL" id="GBN26164.1"/>
    </source>
</evidence>
<dbReference type="EMBL" id="BGPR01007347">
    <property type="protein sequence ID" value="GBN26164.1"/>
    <property type="molecule type" value="Genomic_DNA"/>
</dbReference>
<gene>
    <name evidence="1" type="ORF">AVEN_33958_1</name>
</gene>
<name>A0A4Y2MI89_ARAVE</name>
<evidence type="ECO:0000313" key="2">
    <source>
        <dbReference type="Proteomes" id="UP000499080"/>
    </source>
</evidence>